<dbReference type="InterPro" id="IPR005829">
    <property type="entry name" value="Sugar_transporter_CS"/>
</dbReference>
<dbReference type="EMBL" id="LMYN01000003">
    <property type="protein sequence ID" value="KSA04028.1"/>
    <property type="molecule type" value="Genomic_DNA"/>
</dbReference>
<comment type="similarity">
    <text evidence="2 9">Belongs to the major facilitator superfamily. Sugar transporter (TC 2.A.1.1) family.</text>
</comment>
<feature type="transmembrane region" description="Helical" evidence="10">
    <location>
        <begin position="423"/>
        <end position="448"/>
    </location>
</feature>
<dbReference type="PANTHER" id="PTHR48022">
    <property type="entry name" value="PLASTIDIC GLUCOSE TRANSPORTER 4"/>
    <property type="match status" value="1"/>
</dbReference>
<protein>
    <recommendedName>
        <fullName evidence="11">Major facilitator superfamily (MFS) profile domain-containing protein</fullName>
    </recommendedName>
</protein>
<feature type="transmembrane region" description="Helical" evidence="10">
    <location>
        <begin position="150"/>
        <end position="167"/>
    </location>
</feature>
<dbReference type="AlphaFoldDB" id="A0A0V1Q6H1"/>
<evidence type="ECO:0000256" key="6">
    <source>
        <dbReference type="ARBA" id="ARBA00022989"/>
    </source>
</evidence>
<proteinExistence type="inferred from homology"/>
<feature type="transmembrane region" description="Helical" evidence="10">
    <location>
        <begin position="173"/>
        <end position="195"/>
    </location>
</feature>
<dbReference type="NCBIfam" id="TIGR00879">
    <property type="entry name" value="SP"/>
    <property type="match status" value="1"/>
</dbReference>
<feature type="domain" description="Major facilitator superfamily (MFS) profile" evidence="11">
    <location>
        <begin position="73"/>
        <end position="520"/>
    </location>
</feature>
<dbReference type="Pfam" id="PF00083">
    <property type="entry name" value="Sugar_tr"/>
    <property type="match status" value="1"/>
</dbReference>
<dbReference type="InterPro" id="IPR003663">
    <property type="entry name" value="Sugar/inositol_transpt"/>
</dbReference>
<feature type="transmembrane region" description="Helical" evidence="10">
    <location>
        <begin position="75"/>
        <end position="100"/>
    </location>
</feature>
<organism evidence="12 13">
    <name type="scientific">Debaryomyces fabryi</name>
    <dbReference type="NCBI Taxonomy" id="58627"/>
    <lineage>
        <taxon>Eukaryota</taxon>
        <taxon>Fungi</taxon>
        <taxon>Dikarya</taxon>
        <taxon>Ascomycota</taxon>
        <taxon>Saccharomycotina</taxon>
        <taxon>Pichiomycetes</taxon>
        <taxon>Debaryomycetaceae</taxon>
        <taxon>Debaryomyces</taxon>
    </lineage>
</organism>
<dbReference type="GO" id="GO:0016020">
    <property type="term" value="C:membrane"/>
    <property type="evidence" value="ECO:0007669"/>
    <property type="project" value="UniProtKB-SubCell"/>
</dbReference>
<feature type="transmembrane region" description="Helical" evidence="10">
    <location>
        <begin position="469"/>
        <end position="486"/>
    </location>
</feature>
<feature type="transmembrane region" description="Helical" evidence="10">
    <location>
        <begin position="207"/>
        <end position="226"/>
    </location>
</feature>
<dbReference type="PROSITE" id="PS50850">
    <property type="entry name" value="MFS"/>
    <property type="match status" value="1"/>
</dbReference>
<dbReference type="InterPro" id="IPR020846">
    <property type="entry name" value="MFS_dom"/>
</dbReference>
<accession>A0A0V1Q6H1</accession>
<evidence type="ECO:0000256" key="3">
    <source>
        <dbReference type="ARBA" id="ARBA00022448"/>
    </source>
</evidence>
<feature type="transmembrane region" description="Helical" evidence="10">
    <location>
        <begin position="120"/>
        <end position="141"/>
    </location>
</feature>
<dbReference type="FunFam" id="1.20.1250.20:FF:000254">
    <property type="entry name" value="MAL31p Maltose permease"/>
    <property type="match status" value="1"/>
</dbReference>
<evidence type="ECO:0000313" key="13">
    <source>
        <dbReference type="Proteomes" id="UP000054251"/>
    </source>
</evidence>
<evidence type="ECO:0000256" key="5">
    <source>
        <dbReference type="ARBA" id="ARBA00022692"/>
    </source>
</evidence>
<feature type="transmembrane region" description="Helical" evidence="10">
    <location>
        <begin position="498"/>
        <end position="514"/>
    </location>
</feature>
<dbReference type="OrthoDB" id="6612291at2759"/>
<dbReference type="InterPro" id="IPR050360">
    <property type="entry name" value="MFS_Sugar_Transporters"/>
</dbReference>
<evidence type="ECO:0000256" key="7">
    <source>
        <dbReference type="ARBA" id="ARBA00023136"/>
    </source>
</evidence>
<sequence>MSTTFVENIDYPNEVTRVKESLEKDIQSVDSNDIDDYINKFLDISNNAKNNEAEEKNMTLLEGLKKFPKAAAWSIVLSSAIIMEGYDTTLIASFFGFPAFKEKYGEYSDGTYEIPARWQTAIQMSVNIGEIIGLFIAGIIADRIGYRKTLIFSLILVTGFIFIPFFAKNIEMILAGEVLLGVPWGAFQTLSISYASEVCPLVLRPYLTTYVNMCWSIGQLIAAGVLRGFVSNDSALAYRVPFAIQWAWPIPIMIGIFLAPESPWWLVKKQKLEQADICLKRLITENNALYKDQLSKAMLHKIQMTIDDEQKVNDSSDLPSYMDCFKGKDLRRTRIACLVWVIQNVCGSTLMGYASYFFIQAGMSEDMSFTFTIIMYVIGIIGTLGSWLISRRYGRFLIYFYGLCCMSILLLIIGALGCSQQNAASWGIGALLIAFAFAYNISVGPIVYCIVTELPSIRLRTKSIILARNFYNIAGIAVTVITPYMLNPTAWNWKAKAGFFWAGFSIIGAAWAFFELPETKGRTFAELDALFEKKTPSRRFESTEVEVFNAGKLMERMGEDGIKEFVDKNERIEIA</sequence>
<name>A0A0V1Q6H1_9ASCO</name>
<keyword evidence="8" id="KW-0462">Maltose metabolism</keyword>
<comment type="caution">
    <text evidence="12">The sequence shown here is derived from an EMBL/GenBank/DDBJ whole genome shotgun (WGS) entry which is preliminary data.</text>
</comment>
<evidence type="ECO:0000256" key="4">
    <source>
        <dbReference type="ARBA" id="ARBA00022597"/>
    </source>
</evidence>
<evidence type="ECO:0000313" key="12">
    <source>
        <dbReference type="EMBL" id="KSA04028.1"/>
    </source>
</evidence>
<dbReference type="RefSeq" id="XP_015470130.1">
    <property type="nucleotide sequence ID" value="XM_015609128.1"/>
</dbReference>
<keyword evidence="4" id="KW-0762">Sugar transport</keyword>
<keyword evidence="7 10" id="KW-0472">Membrane</keyword>
<keyword evidence="5 10" id="KW-0812">Transmembrane</keyword>
<gene>
    <name evidence="12" type="ORF">AC631_00298</name>
</gene>
<feature type="transmembrane region" description="Helical" evidence="10">
    <location>
        <begin position="246"/>
        <end position="267"/>
    </location>
</feature>
<dbReference type="InterPro" id="IPR005828">
    <property type="entry name" value="MFS_sugar_transport-like"/>
</dbReference>
<comment type="subcellular location">
    <subcellularLocation>
        <location evidence="1">Membrane</location>
        <topology evidence="1">Multi-pass membrane protein</topology>
    </subcellularLocation>
</comment>
<feature type="transmembrane region" description="Helical" evidence="10">
    <location>
        <begin position="335"/>
        <end position="359"/>
    </location>
</feature>
<keyword evidence="6 10" id="KW-1133">Transmembrane helix</keyword>
<keyword evidence="13" id="KW-1185">Reference proteome</keyword>
<evidence type="ECO:0000256" key="10">
    <source>
        <dbReference type="SAM" id="Phobius"/>
    </source>
</evidence>
<dbReference type="GO" id="GO:0005351">
    <property type="term" value="F:carbohydrate:proton symporter activity"/>
    <property type="evidence" value="ECO:0007669"/>
    <property type="project" value="TreeGrafter"/>
</dbReference>
<dbReference type="PROSITE" id="PS00217">
    <property type="entry name" value="SUGAR_TRANSPORT_2"/>
    <property type="match status" value="1"/>
</dbReference>
<evidence type="ECO:0000259" key="11">
    <source>
        <dbReference type="PROSITE" id="PS50850"/>
    </source>
</evidence>
<feature type="transmembrane region" description="Helical" evidence="10">
    <location>
        <begin position="371"/>
        <end position="389"/>
    </location>
</feature>
<evidence type="ECO:0000256" key="2">
    <source>
        <dbReference type="ARBA" id="ARBA00010992"/>
    </source>
</evidence>
<dbReference type="GO" id="GO:0000023">
    <property type="term" value="P:maltose metabolic process"/>
    <property type="evidence" value="ECO:0007669"/>
    <property type="project" value="UniProtKB-KW"/>
</dbReference>
<keyword evidence="3 9" id="KW-0813">Transport</keyword>
<feature type="transmembrane region" description="Helical" evidence="10">
    <location>
        <begin position="396"/>
        <end position="417"/>
    </location>
</feature>
<evidence type="ECO:0000256" key="1">
    <source>
        <dbReference type="ARBA" id="ARBA00004141"/>
    </source>
</evidence>
<dbReference type="PANTHER" id="PTHR48022:SF5">
    <property type="entry name" value="ALPHA-GLUCOSIDES PERMEASE MPH2-RELATED"/>
    <property type="match status" value="1"/>
</dbReference>
<dbReference type="SUPFAM" id="SSF103473">
    <property type="entry name" value="MFS general substrate transporter"/>
    <property type="match status" value="1"/>
</dbReference>
<evidence type="ECO:0000256" key="9">
    <source>
        <dbReference type="RuleBase" id="RU003346"/>
    </source>
</evidence>
<dbReference type="Proteomes" id="UP000054251">
    <property type="component" value="Unassembled WGS sequence"/>
</dbReference>
<dbReference type="GeneID" id="26837307"/>
<dbReference type="InterPro" id="IPR036259">
    <property type="entry name" value="MFS_trans_sf"/>
</dbReference>
<dbReference type="Gene3D" id="1.20.1250.20">
    <property type="entry name" value="MFS general substrate transporter like domains"/>
    <property type="match status" value="1"/>
</dbReference>
<reference evidence="12 13" key="1">
    <citation type="submission" date="2015-11" db="EMBL/GenBank/DDBJ databases">
        <title>The genome of Debaryomyces fabryi.</title>
        <authorList>
            <person name="Tafer H."/>
            <person name="Lopandic K."/>
        </authorList>
    </citation>
    <scope>NUCLEOTIDE SEQUENCE [LARGE SCALE GENOMIC DNA]</scope>
    <source>
        <strain evidence="12 13">CBS 789</strain>
    </source>
</reference>
<evidence type="ECO:0000256" key="8">
    <source>
        <dbReference type="ARBA" id="ARBA00026248"/>
    </source>
</evidence>